<dbReference type="OMA" id="CKQKHQL"/>
<dbReference type="Ensembl" id="ENSACIT00000019837.1">
    <property type="protein sequence ID" value="ENSACIP00000019319.1"/>
    <property type="gene ID" value="ENSACIG00000015029.1"/>
</dbReference>
<evidence type="ECO:0000256" key="11">
    <source>
        <dbReference type="PROSITE-ProRule" id="PRU00206"/>
    </source>
</evidence>
<evidence type="ECO:0000256" key="13">
    <source>
        <dbReference type="SAM" id="Phobius"/>
    </source>
</evidence>
<dbReference type="PROSITE" id="PS50050">
    <property type="entry name" value="TNFR_NGFR_2"/>
    <property type="match status" value="3"/>
</dbReference>
<dbReference type="Gene3D" id="2.10.50.10">
    <property type="entry name" value="Tumor Necrosis Factor Receptor, subunit A, domain 2"/>
    <property type="match status" value="4"/>
</dbReference>
<dbReference type="InterPro" id="IPR052302">
    <property type="entry name" value="Neurotrophin_rcpt-DD"/>
</dbReference>
<feature type="repeat" description="TNFR-Cys" evidence="11">
    <location>
        <begin position="39"/>
        <end position="85"/>
    </location>
</feature>
<feature type="disulfide bond" evidence="11">
    <location>
        <begin position="147"/>
        <end position="165"/>
    </location>
</feature>
<dbReference type="InterPro" id="IPR000488">
    <property type="entry name" value="Death_dom"/>
</dbReference>
<dbReference type="PANTHER" id="PTHR46605:SF1">
    <property type="entry name" value="DEATH DOMAIN-CONTAINING MEMBRANE PROTEIN NRADD"/>
    <property type="match status" value="1"/>
</dbReference>
<keyword evidence="9 11" id="KW-1015">Disulfide bond</keyword>
<evidence type="ECO:0000256" key="5">
    <source>
        <dbReference type="ARBA" id="ARBA00022729"/>
    </source>
</evidence>
<dbReference type="AlphaFoldDB" id="A0A3Q0S3B0"/>
<evidence type="ECO:0000259" key="15">
    <source>
        <dbReference type="PROSITE" id="PS50050"/>
    </source>
</evidence>
<evidence type="ECO:0000256" key="6">
    <source>
        <dbReference type="ARBA" id="ARBA00022737"/>
    </source>
</evidence>
<name>A0A3Q0S3B0_AMPCI</name>
<dbReference type="GeneTree" id="ENSGT00940000165573"/>
<feature type="disulfide bond" evidence="11">
    <location>
        <begin position="67"/>
        <end position="85"/>
    </location>
</feature>
<keyword evidence="3 13" id="KW-0812">Transmembrane</keyword>
<feature type="domain" description="TNFR-Cys" evidence="15">
    <location>
        <begin position="39"/>
        <end position="85"/>
    </location>
</feature>
<comment type="subcellular location">
    <subcellularLocation>
        <location evidence="1">Cell membrane</location>
        <topology evidence="1">Single-pass membrane protein</topology>
    </subcellularLocation>
</comment>
<feature type="transmembrane region" description="Helical" evidence="13">
    <location>
        <begin position="207"/>
        <end position="227"/>
    </location>
</feature>
<dbReference type="InterPro" id="IPR011029">
    <property type="entry name" value="DEATH-like_dom_sf"/>
</dbReference>
<keyword evidence="17" id="KW-1185">Reference proteome</keyword>
<keyword evidence="6" id="KW-0677">Repeat</keyword>
<dbReference type="PROSITE" id="PS00652">
    <property type="entry name" value="TNFR_NGFR_1"/>
    <property type="match status" value="1"/>
</dbReference>
<keyword evidence="2" id="KW-1003">Cell membrane</keyword>
<dbReference type="SMART" id="SM00005">
    <property type="entry name" value="DEATH"/>
    <property type="match status" value="1"/>
</dbReference>
<evidence type="ECO:0000313" key="17">
    <source>
        <dbReference type="Proteomes" id="UP000261340"/>
    </source>
</evidence>
<dbReference type="GO" id="GO:0015026">
    <property type="term" value="F:coreceptor activity"/>
    <property type="evidence" value="ECO:0007669"/>
    <property type="project" value="TreeGrafter"/>
</dbReference>
<evidence type="ECO:0000256" key="4">
    <source>
        <dbReference type="ARBA" id="ARBA00022703"/>
    </source>
</evidence>
<evidence type="ECO:0000256" key="10">
    <source>
        <dbReference type="ARBA" id="ARBA00023180"/>
    </source>
</evidence>
<keyword evidence="10" id="KW-0325">Glycoprotein</keyword>
<dbReference type="GO" id="GO:0007266">
    <property type="term" value="P:Rho protein signal transduction"/>
    <property type="evidence" value="ECO:0007669"/>
    <property type="project" value="TreeGrafter"/>
</dbReference>
<evidence type="ECO:0000256" key="3">
    <source>
        <dbReference type="ARBA" id="ARBA00022692"/>
    </source>
</evidence>
<feature type="region of interest" description="Disordered" evidence="12">
    <location>
        <begin position="178"/>
        <end position="198"/>
    </location>
</feature>
<dbReference type="Gene3D" id="1.10.533.10">
    <property type="entry name" value="Death Domain, Fas"/>
    <property type="match status" value="1"/>
</dbReference>
<evidence type="ECO:0000256" key="8">
    <source>
        <dbReference type="ARBA" id="ARBA00023136"/>
    </source>
</evidence>
<dbReference type="GO" id="GO:0009986">
    <property type="term" value="C:cell surface"/>
    <property type="evidence" value="ECO:0007669"/>
    <property type="project" value="TreeGrafter"/>
</dbReference>
<dbReference type="GO" id="GO:0005035">
    <property type="term" value="F:death receptor activity"/>
    <property type="evidence" value="ECO:0007669"/>
    <property type="project" value="TreeGrafter"/>
</dbReference>
<feature type="domain" description="TNFR-Cys" evidence="15">
    <location>
        <begin position="125"/>
        <end position="165"/>
    </location>
</feature>
<dbReference type="CDD" id="cd08311">
    <property type="entry name" value="Death_p75NR"/>
    <property type="match status" value="1"/>
</dbReference>
<keyword evidence="5" id="KW-0732">Signal</keyword>
<dbReference type="SMART" id="SM00208">
    <property type="entry name" value="TNFR"/>
    <property type="match status" value="4"/>
</dbReference>
<protein>
    <submittedName>
        <fullName evidence="16">Neurotrophin receptor associated death domain</fullName>
    </submittedName>
</protein>
<feature type="repeat" description="TNFR-Cys" evidence="11">
    <location>
        <begin position="86"/>
        <end position="123"/>
    </location>
</feature>
<dbReference type="SUPFAM" id="SSF57586">
    <property type="entry name" value="TNF receptor-like"/>
    <property type="match status" value="2"/>
</dbReference>
<accession>A0A3Q0S3B0</accession>
<evidence type="ECO:0000256" key="2">
    <source>
        <dbReference type="ARBA" id="ARBA00022475"/>
    </source>
</evidence>
<dbReference type="InterPro" id="IPR041448">
    <property type="entry name" value="TNFR16_TM"/>
</dbReference>
<feature type="disulfide bond" evidence="11">
    <location>
        <begin position="64"/>
        <end position="77"/>
    </location>
</feature>
<dbReference type="GO" id="GO:0006915">
    <property type="term" value="P:apoptotic process"/>
    <property type="evidence" value="ECO:0007669"/>
    <property type="project" value="UniProtKB-KW"/>
</dbReference>
<feature type="domain" description="TNFR-Cys" evidence="15">
    <location>
        <begin position="86"/>
        <end position="123"/>
    </location>
</feature>
<feature type="domain" description="Death" evidence="14">
    <location>
        <begin position="292"/>
        <end position="369"/>
    </location>
</feature>
<dbReference type="GO" id="GO:0005886">
    <property type="term" value="C:plasma membrane"/>
    <property type="evidence" value="ECO:0007669"/>
    <property type="project" value="UniProtKB-SubCell"/>
</dbReference>
<feature type="repeat" description="TNFR-Cys" evidence="11">
    <location>
        <begin position="125"/>
        <end position="165"/>
    </location>
</feature>
<dbReference type="Gene3D" id="6.10.250.1780">
    <property type="match status" value="1"/>
</dbReference>
<keyword evidence="7 13" id="KW-1133">Transmembrane helix</keyword>
<reference evidence="16" key="1">
    <citation type="submission" date="2025-08" db="UniProtKB">
        <authorList>
            <consortium name="Ensembl"/>
        </authorList>
    </citation>
    <scope>IDENTIFICATION</scope>
</reference>
<dbReference type="Proteomes" id="UP000261340">
    <property type="component" value="Unplaced"/>
</dbReference>
<evidence type="ECO:0000256" key="1">
    <source>
        <dbReference type="ARBA" id="ARBA00004162"/>
    </source>
</evidence>
<comment type="caution">
    <text evidence="11">Lacks conserved residue(s) required for the propagation of feature annotation.</text>
</comment>
<organism evidence="16 17">
    <name type="scientific">Amphilophus citrinellus</name>
    <name type="common">Midas cichlid</name>
    <name type="synonym">Cichlasoma citrinellum</name>
    <dbReference type="NCBI Taxonomy" id="61819"/>
    <lineage>
        <taxon>Eukaryota</taxon>
        <taxon>Metazoa</taxon>
        <taxon>Chordata</taxon>
        <taxon>Craniata</taxon>
        <taxon>Vertebrata</taxon>
        <taxon>Euteleostomi</taxon>
        <taxon>Actinopterygii</taxon>
        <taxon>Neopterygii</taxon>
        <taxon>Teleostei</taxon>
        <taxon>Neoteleostei</taxon>
        <taxon>Acanthomorphata</taxon>
        <taxon>Ovalentaria</taxon>
        <taxon>Cichlomorphae</taxon>
        <taxon>Cichliformes</taxon>
        <taxon>Cichlidae</taxon>
        <taxon>New World cichlids</taxon>
        <taxon>Cichlasomatinae</taxon>
        <taxon>Heroini</taxon>
        <taxon>Amphilophus</taxon>
    </lineage>
</organism>
<dbReference type="Pfam" id="PF00531">
    <property type="entry name" value="Death"/>
    <property type="match status" value="1"/>
</dbReference>
<evidence type="ECO:0000259" key="14">
    <source>
        <dbReference type="PROSITE" id="PS50017"/>
    </source>
</evidence>
<dbReference type="SUPFAM" id="SSF47986">
    <property type="entry name" value="DEATH domain"/>
    <property type="match status" value="1"/>
</dbReference>
<dbReference type="InterPro" id="IPR001368">
    <property type="entry name" value="TNFR/NGFR_Cys_rich_reg"/>
</dbReference>
<keyword evidence="8 13" id="KW-0472">Membrane</keyword>
<dbReference type="GO" id="GO:0048406">
    <property type="term" value="F:nerve growth factor binding"/>
    <property type="evidence" value="ECO:0007669"/>
    <property type="project" value="TreeGrafter"/>
</dbReference>
<reference evidence="16" key="2">
    <citation type="submission" date="2025-09" db="UniProtKB">
        <authorList>
            <consortium name="Ensembl"/>
        </authorList>
    </citation>
    <scope>IDENTIFICATION</scope>
</reference>
<proteinExistence type="predicted"/>
<evidence type="ECO:0000313" key="16">
    <source>
        <dbReference type="Ensembl" id="ENSACIP00000019319.1"/>
    </source>
</evidence>
<feature type="disulfide bond" evidence="11">
    <location>
        <begin position="144"/>
        <end position="157"/>
    </location>
</feature>
<evidence type="ECO:0000256" key="9">
    <source>
        <dbReference type="ARBA" id="ARBA00023157"/>
    </source>
</evidence>
<dbReference type="PROSITE" id="PS50017">
    <property type="entry name" value="DEATH_DOMAIN"/>
    <property type="match status" value="1"/>
</dbReference>
<dbReference type="Pfam" id="PF18422">
    <property type="entry name" value="TNFR_16_TM"/>
    <property type="match status" value="1"/>
</dbReference>
<evidence type="ECO:0000256" key="12">
    <source>
        <dbReference type="SAM" id="MobiDB-lite"/>
    </source>
</evidence>
<dbReference type="PANTHER" id="PTHR46605">
    <property type="entry name" value="TUMOR NECROSIS FACTOR RECEPTOR"/>
    <property type="match status" value="1"/>
</dbReference>
<dbReference type="Pfam" id="PF00020">
    <property type="entry name" value="TNFR_c6"/>
    <property type="match status" value="3"/>
</dbReference>
<evidence type="ECO:0000256" key="7">
    <source>
        <dbReference type="ARBA" id="ARBA00022989"/>
    </source>
</evidence>
<keyword evidence="4" id="KW-0053">Apoptosis</keyword>
<feature type="disulfide bond" evidence="11">
    <location>
        <begin position="105"/>
        <end position="123"/>
    </location>
</feature>
<feature type="disulfide bond" evidence="11">
    <location>
        <begin position="102"/>
        <end position="115"/>
    </location>
</feature>
<sequence>PFAGGPRQSSGKFTESGDCCSLCPAGFGVKVECGKEDTKCGQCPKVFTQTDADFVIYLGPCLPCDRCPPSIPTANSCSATRNTQCECDSNFFLSLYSLCAPCSRCRRGQGVVRECGLEGDTVCATCGPGTFSEEHHNINPCQPCTQCSENEVEIRSCMPTSDTLCMDKKLHILSRPGVEDVTEDGKTSAAPGATDLPTQDKSGNSNILAYVSLLAAVVLGLFIYVAYKCWRSCKQKKALSKARAAELGTSPEGEKLQSDSGVFLDSYSLQDNQPSKGMIDNRLYTNLPPQRQEEVERLLQEGSGQGWRHLGAALGYEPEQLDLFGRGEAPAHTLLSNWAQKEGSTLGSLCSALGRIERPDIVTALNCPVQGASVV</sequence>
<feature type="disulfide bond" evidence="11">
    <location>
        <begin position="126"/>
        <end position="141"/>
    </location>
</feature>